<dbReference type="Pfam" id="PF02836">
    <property type="entry name" value="Glyco_hydro_2_C"/>
    <property type="match status" value="1"/>
</dbReference>
<dbReference type="GO" id="GO:0004566">
    <property type="term" value="F:beta-glucuronidase activity"/>
    <property type="evidence" value="ECO:0007669"/>
    <property type="project" value="TreeGrafter"/>
</dbReference>
<dbReference type="InterPro" id="IPR017853">
    <property type="entry name" value="GH"/>
</dbReference>
<keyword evidence="12" id="KW-1185">Reference proteome</keyword>
<dbReference type="SUPFAM" id="SSF49303">
    <property type="entry name" value="beta-Galactosidase/glucuronidase domain"/>
    <property type="match status" value="1"/>
</dbReference>
<dbReference type="STRING" id="268475.A0A0V1GW89"/>
<dbReference type="InterPro" id="IPR006103">
    <property type="entry name" value="Glyco_hydro_2_cat"/>
</dbReference>
<name>A0A0V1GW89_9BILA</name>
<evidence type="ECO:0000313" key="12">
    <source>
        <dbReference type="Proteomes" id="UP000055024"/>
    </source>
</evidence>
<dbReference type="FunFam" id="3.20.20.80:FF:000080">
    <property type="entry name" value="Beta-glucuronidase UidA"/>
    <property type="match status" value="1"/>
</dbReference>
<comment type="caution">
    <text evidence="11">The sequence shown here is derived from an EMBL/GenBank/DDBJ whole genome shotgun (WGS) entry which is preliminary data.</text>
</comment>
<feature type="domain" description="Glycoside hydrolase family 2 immunoglobulin-like beta-sandwich" evidence="8">
    <location>
        <begin position="239"/>
        <end position="341"/>
    </location>
</feature>
<organism evidence="11 12">
    <name type="scientific">Trichinella zimbabwensis</name>
    <dbReference type="NCBI Taxonomy" id="268475"/>
    <lineage>
        <taxon>Eukaryota</taxon>
        <taxon>Metazoa</taxon>
        <taxon>Ecdysozoa</taxon>
        <taxon>Nematoda</taxon>
        <taxon>Enoplea</taxon>
        <taxon>Dorylaimia</taxon>
        <taxon>Trichinellida</taxon>
        <taxon>Trichinellidae</taxon>
        <taxon>Trichinella</taxon>
    </lineage>
</organism>
<evidence type="ECO:0000256" key="5">
    <source>
        <dbReference type="ARBA" id="ARBA00022801"/>
    </source>
</evidence>
<feature type="chain" id="PRO_5013130975" description="Beta-glucuronidase" evidence="7">
    <location>
        <begin position="16"/>
        <end position="673"/>
    </location>
</feature>
<feature type="domain" description="Glycosyl hydrolases family 2 sugar binding" evidence="10">
    <location>
        <begin position="33"/>
        <end position="236"/>
    </location>
</feature>
<dbReference type="Gene3D" id="3.20.20.80">
    <property type="entry name" value="Glycosidases"/>
    <property type="match status" value="1"/>
</dbReference>
<dbReference type="Pfam" id="PF02837">
    <property type="entry name" value="Glyco_hydro_2_N"/>
    <property type="match status" value="1"/>
</dbReference>
<dbReference type="InterPro" id="IPR006102">
    <property type="entry name" value="Ig-like_GH2"/>
</dbReference>
<dbReference type="Gene3D" id="2.60.120.260">
    <property type="entry name" value="Galactose-binding domain-like"/>
    <property type="match status" value="1"/>
</dbReference>
<dbReference type="GO" id="GO:0019391">
    <property type="term" value="P:glucuronoside catabolic process"/>
    <property type="evidence" value="ECO:0007669"/>
    <property type="project" value="TreeGrafter"/>
</dbReference>
<keyword evidence="7" id="KW-0732">Signal</keyword>
<evidence type="ECO:0000256" key="7">
    <source>
        <dbReference type="SAM" id="SignalP"/>
    </source>
</evidence>
<reference evidence="11 12" key="1">
    <citation type="submission" date="2015-01" db="EMBL/GenBank/DDBJ databases">
        <title>Evolution of Trichinella species and genotypes.</title>
        <authorList>
            <person name="Korhonen P.K."/>
            <person name="Edoardo P."/>
            <person name="Giuseppe L.R."/>
            <person name="Gasser R.B."/>
        </authorList>
    </citation>
    <scope>NUCLEOTIDE SEQUENCE [LARGE SCALE GENOMIC DNA]</scope>
    <source>
        <strain evidence="11">ISS1029</strain>
    </source>
</reference>
<dbReference type="EC" id="3.2.1.31" evidence="3"/>
<dbReference type="PANTHER" id="PTHR10066">
    <property type="entry name" value="BETA-GLUCURONIDASE"/>
    <property type="match status" value="1"/>
</dbReference>
<dbReference type="SUPFAM" id="SSF49785">
    <property type="entry name" value="Galactose-binding domain-like"/>
    <property type="match status" value="1"/>
</dbReference>
<dbReference type="InterPro" id="IPR008979">
    <property type="entry name" value="Galactose-bd-like_sf"/>
</dbReference>
<dbReference type="PANTHER" id="PTHR10066:SF67">
    <property type="entry name" value="BETA-GLUCURONIDASE"/>
    <property type="match status" value="1"/>
</dbReference>
<dbReference type="AlphaFoldDB" id="A0A0V1GW89"/>
<dbReference type="Pfam" id="PF00703">
    <property type="entry name" value="Glyco_hydro_2"/>
    <property type="match status" value="1"/>
</dbReference>
<evidence type="ECO:0000256" key="6">
    <source>
        <dbReference type="ARBA" id="ARBA00023295"/>
    </source>
</evidence>
<evidence type="ECO:0000259" key="10">
    <source>
        <dbReference type="Pfam" id="PF02837"/>
    </source>
</evidence>
<evidence type="ECO:0000259" key="9">
    <source>
        <dbReference type="Pfam" id="PF02836"/>
    </source>
</evidence>
<sequence>MLFFLLLLLYEMVNLHRVGCILYPFPSETRQVQSLDGLWWFVAEERNSIGYGLLNKWFQLDLSLFQNASRIAVPASYNDQVENDTLRRHVGYVWYQKSFFVDADWEKQEKELLLRFGSVNYDAEVWINGVSVVHHIGGHLPFEVSIKKHVCFWKVNVVTVAVNNTLSYWTIPQAEFSYKNNSNLLYLLFLTSIIMPDNDNSPKNYRYPEGYFEQKMLFDFFNYAGIHRSVILYIVPCQYIRNIAIHTNFEGTTGFVNYSIDTKIGVANSANLLSVDVSISSCFGDIVARGFNFRGTLEVQDVILWWPRFMSSYAGYLYTLTVILRYNGSVADIYRIPFGIRTVEVSGSKFLINQKPFYFFGFGMHEDSEIRGRGYDASVMVKDLNLLLWSHANSFRTSHYPYSEERMQEADRLGLVVVEEVPAVGLRYFDKGVLKLHRQILQETIERDENHPARIFQIITIFKLTSTCCLFPSFSQELINFAKTLDTTRPVTIVYGQSEWYSEETGLYLKQRKNEKLFAKYVDVLCLNRYYGWYRATSEPNLIEKQLSYELKKWYETFSRPILMTEYGAEAIDGVSHEPPVMFSIQYQLGILEAHHSVFDELKEQFLIGEMVWNFADFMTDDSLTRVVGNRKGVFHRNRQPKLSAYLMQKRYKKLAENLFNVTDVILIDQQII</sequence>
<accession>A0A0V1GW89</accession>
<dbReference type="InterPro" id="IPR006101">
    <property type="entry name" value="Glyco_hydro_2"/>
</dbReference>
<dbReference type="InterPro" id="IPR006104">
    <property type="entry name" value="Glyco_hydro_2_N"/>
</dbReference>
<evidence type="ECO:0000256" key="3">
    <source>
        <dbReference type="ARBA" id="ARBA00012761"/>
    </source>
</evidence>
<keyword evidence="6" id="KW-0326">Glycosidase</keyword>
<feature type="signal peptide" evidence="7">
    <location>
        <begin position="1"/>
        <end position="15"/>
    </location>
</feature>
<evidence type="ECO:0000256" key="1">
    <source>
        <dbReference type="ARBA" id="ARBA00003025"/>
    </source>
</evidence>
<dbReference type="InterPro" id="IPR036156">
    <property type="entry name" value="Beta-gal/glucu_dom_sf"/>
</dbReference>
<dbReference type="GO" id="GO:0005615">
    <property type="term" value="C:extracellular space"/>
    <property type="evidence" value="ECO:0007669"/>
    <property type="project" value="TreeGrafter"/>
</dbReference>
<protein>
    <recommendedName>
        <fullName evidence="4">Beta-glucuronidase</fullName>
        <ecNumber evidence="3">3.2.1.31</ecNumber>
    </recommendedName>
</protein>
<evidence type="ECO:0000256" key="4">
    <source>
        <dbReference type="ARBA" id="ARBA00016205"/>
    </source>
</evidence>
<dbReference type="InterPro" id="IPR013783">
    <property type="entry name" value="Ig-like_fold"/>
</dbReference>
<evidence type="ECO:0000256" key="2">
    <source>
        <dbReference type="ARBA" id="ARBA00007401"/>
    </source>
</evidence>
<dbReference type="SUPFAM" id="SSF51445">
    <property type="entry name" value="(Trans)glycosidases"/>
    <property type="match status" value="1"/>
</dbReference>
<evidence type="ECO:0000259" key="8">
    <source>
        <dbReference type="Pfam" id="PF00703"/>
    </source>
</evidence>
<proteinExistence type="inferred from homology"/>
<evidence type="ECO:0000313" key="11">
    <source>
        <dbReference type="EMBL" id="KRZ02523.1"/>
    </source>
</evidence>
<feature type="domain" description="Glycoside hydrolase family 2 catalytic" evidence="9">
    <location>
        <begin position="343"/>
        <end position="655"/>
    </location>
</feature>
<comment type="similarity">
    <text evidence="2">Belongs to the glycosyl hydrolase 2 family.</text>
</comment>
<dbReference type="Proteomes" id="UP000055024">
    <property type="component" value="Unassembled WGS sequence"/>
</dbReference>
<dbReference type="GO" id="GO:0030246">
    <property type="term" value="F:carbohydrate binding"/>
    <property type="evidence" value="ECO:0007669"/>
    <property type="project" value="TreeGrafter"/>
</dbReference>
<gene>
    <name evidence="11" type="primary">Gusb</name>
    <name evidence="11" type="ORF">T11_1419</name>
</gene>
<dbReference type="EMBL" id="JYDP01000226">
    <property type="protein sequence ID" value="KRZ02523.1"/>
    <property type="molecule type" value="Genomic_DNA"/>
</dbReference>
<dbReference type="PRINTS" id="PR00132">
    <property type="entry name" value="GLHYDRLASE2"/>
</dbReference>
<comment type="function">
    <text evidence="1">Plays an important role in the degradation of dermatan and keratan sulfates.</text>
</comment>
<dbReference type="GO" id="GO:0005975">
    <property type="term" value="P:carbohydrate metabolic process"/>
    <property type="evidence" value="ECO:0007669"/>
    <property type="project" value="InterPro"/>
</dbReference>
<keyword evidence="5" id="KW-0378">Hydrolase</keyword>
<dbReference type="Gene3D" id="2.60.40.10">
    <property type="entry name" value="Immunoglobulins"/>
    <property type="match status" value="1"/>
</dbReference>